<keyword evidence="3" id="KW-1185">Reference proteome</keyword>
<feature type="transmembrane region" description="Helical" evidence="1">
    <location>
        <begin position="39"/>
        <end position="57"/>
    </location>
</feature>
<dbReference type="STRING" id="56779.SAMN05421834_10435"/>
<feature type="transmembrane region" description="Helical" evidence="1">
    <location>
        <begin position="142"/>
        <end position="163"/>
    </location>
</feature>
<name>A0A1N6SG17_9FIRM</name>
<dbReference type="RefSeq" id="WP_076544065.1">
    <property type="nucleotide sequence ID" value="NZ_FTNC01000004.1"/>
</dbReference>
<evidence type="ECO:0000256" key="1">
    <source>
        <dbReference type="SAM" id="Phobius"/>
    </source>
</evidence>
<evidence type="ECO:0000313" key="3">
    <source>
        <dbReference type="Proteomes" id="UP000185669"/>
    </source>
</evidence>
<keyword evidence="1" id="KW-1133">Transmembrane helix</keyword>
<organism evidence="2 3">
    <name type="scientific">Halanaerobium kushneri</name>
    <dbReference type="NCBI Taxonomy" id="56779"/>
    <lineage>
        <taxon>Bacteria</taxon>
        <taxon>Bacillati</taxon>
        <taxon>Bacillota</taxon>
        <taxon>Clostridia</taxon>
        <taxon>Halanaerobiales</taxon>
        <taxon>Halanaerobiaceae</taxon>
        <taxon>Halanaerobium</taxon>
    </lineage>
</organism>
<dbReference type="EMBL" id="FTNC01000004">
    <property type="protein sequence ID" value="SIQ40105.1"/>
    <property type="molecule type" value="Genomic_DNA"/>
</dbReference>
<accession>A0A1N6SG17</accession>
<keyword evidence="1" id="KW-0812">Transmembrane</keyword>
<feature type="transmembrane region" description="Helical" evidence="1">
    <location>
        <begin position="108"/>
        <end position="130"/>
    </location>
</feature>
<evidence type="ECO:0000313" key="2">
    <source>
        <dbReference type="EMBL" id="SIQ40105.1"/>
    </source>
</evidence>
<gene>
    <name evidence="2" type="ORF">SAMN05421834_10435</name>
</gene>
<feature type="transmembrane region" description="Helical" evidence="1">
    <location>
        <begin position="12"/>
        <end position="32"/>
    </location>
</feature>
<dbReference type="OrthoDB" id="1953360at2"/>
<reference evidence="3" key="1">
    <citation type="submission" date="2017-01" db="EMBL/GenBank/DDBJ databases">
        <authorList>
            <person name="Varghese N."/>
            <person name="Submissions S."/>
        </authorList>
    </citation>
    <scope>NUCLEOTIDE SEQUENCE [LARGE SCALE GENOMIC DNA]</scope>
    <source>
        <strain evidence="3">ATCC 700103</strain>
    </source>
</reference>
<feature type="transmembrane region" description="Helical" evidence="1">
    <location>
        <begin position="63"/>
        <end position="87"/>
    </location>
</feature>
<keyword evidence="1" id="KW-0472">Membrane</keyword>
<proteinExistence type="predicted"/>
<dbReference type="Proteomes" id="UP000185669">
    <property type="component" value="Unassembled WGS sequence"/>
</dbReference>
<sequence length="173" mass="19555">MHFKNREISLMGITVALIIVLGFIFYFSSYILPLPGSKFIMMAPFLAFMYTFPLIKINKNGVILILSLLFAIMMSFITVFMGIAILSAGILTEITSYIFKKYKRKTEIVFSTAFFPFYGFISFIILSEFLLGYKLLSENSSWLLIIIGITIYCLGLLGSKTAIKVNDKIQSAN</sequence>
<protein>
    <submittedName>
        <fullName evidence="2">Energy-coupling factor transport system substrate-specific component</fullName>
    </submittedName>
</protein>
<dbReference type="AlphaFoldDB" id="A0A1N6SG17"/>